<keyword evidence="5" id="KW-1185">Reference proteome</keyword>
<proteinExistence type="predicted"/>
<dbReference type="Gene3D" id="1.25.40.420">
    <property type="match status" value="1"/>
</dbReference>
<dbReference type="InterPro" id="IPR011333">
    <property type="entry name" value="SKP1/BTB/POZ_sf"/>
</dbReference>
<dbReference type="CDD" id="cd18186">
    <property type="entry name" value="BTB_POZ_ZBTB_KLHL-like"/>
    <property type="match status" value="1"/>
</dbReference>
<name>T1KIZ8_TETUR</name>
<organism evidence="4 5">
    <name type="scientific">Tetranychus urticae</name>
    <name type="common">Two-spotted spider mite</name>
    <dbReference type="NCBI Taxonomy" id="32264"/>
    <lineage>
        <taxon>Eukaryota</taxon>
        <taxon>Metazoa</taxon>
        <taxon>Ecdysozoa</taxon>
        <taxon>Arthropoda</taxon>
        <taxon>Chelicerata</taxon>
        <taxon>Arachnida</taxon>
        <taxon>Acari</taxon>
        <taxon>Acariformes</taxon>
        <taxon>Trombidiformes</taxon>
        <taxon>Prostigmata</taxon>
        <taxon>Eleutherengona</taxon>
        <taxon>Raphignathae</taxon>
        <taxon>Tetranychoidea</taxon>
        <taxon>Tetranychidae</taxon>
        <taxon>Tetranychus</taxon>
    </lineage>
</organism>
<dbReference type="InterPro" id="IPR011705">
    <property type="entry name" value="BACK"/>
</dbReference>
<dbReference type="AlphaFoldDB" id="T1KIZ8"/>
<dbReference type="PANTHER" id="PTHR24412">
    <property type="entry name" value="KELCH PROTEIN"/>
    <property type="match status" value="1"/>
</dbReference>
<feature type="domain" description="BACK" evidence="3">
    <location>
        <begin position="130"/>
        <end position="202"/>
    </location>
</feature>
<dbReference type="Proteomes" id="UP000015104">
    <property type="component" value="Unassembled WGS sequence"/>
</dbReference>
<dbReference type="PANTHER" id="PTHR24412:SF489">
    <property type="entry name" value="RING FINGER DOMAIN AND KELCH REPEAT-CONTAINING PROTEIN DDB_G0271372"/>
    <property type="match status" value="1"/>
</dbReference>
<evidence type="ECO:0000313" key="5">
    <source>
        <dbReference type="Proteomes" id="UP000015104"/>
    </source>
</evidence>
<keyword evidence="1" id="KW-0880">Kelch repeat</keyword>
<keyword evidence="2" id="KW-0677">Repeat</keyword>
<sequence length="508" mass="60017">MESKETDQLTIVNRSRTHHISKKLIISKIPYFQTVLSNDSFMESKENMIQLCFDEGAFQSFLTWIESDHVVIEMENLISLCTIMDYFMINNHWMNRFVAFFHDKFSISDLPVVKSQVHSASQCINTGSLATFICRHFLKIASTTVWLNYPIEIIEYICELDLMVHSEIQIFNAITKWVDFNTDSRKEYLERLLSLVRYCTTECPDLSKMRENNYVKTLNFQLRFCAYLTCIGECPFDRSNQYYSVLIEEMHGKDLRIKVLGRNFYLLFKQVFKLDKSMPLHLFPNEYVSDIVFDSGSKMVRVDWWHKKYRLIDFADYKSYHKEIVKSITKNHDGKCYRIDEPSESYTGSSIIEFNGQFVLIAQRNDYQRGNKVERLIGWTTPSDYCIENFFTDDKRNYLATVLDNNIYILNFNLELIQFNTESYRTRRFQFSGKSNLDDLILTPTPNHDEVMLIDKSTRIIDCFNVKNEKWRTIGILVDEINPTDDRRKSSKLLTATSAFLQIRLIRP</sequence>
<evidence type="ECO:0000259" key="3">
    <source>
        <dbReference type="Pfam" id="PF07707"/>
    </source>
</evidence>
<dbReference type="Gene3D" id="3.30.710.10">
    <property type="entry name" value="Potassium Channel Kv1.1, Chain A"/>
    <property type="match status" value="1"/>
</dbReference>
<reference evidence="5" key="1">
    <citation type="submission" date="2011-08" db="EMBL/GenBank/DDBJ databases">
        <authorList>
            <person name="Rombauts S."/>
        </authorList>
    </citation>
    <scope>NUCLEOTIDE SEQUENCE</scope>
    <source>
        <strain evidence="5">London</strain>
    </source>
</reference>
<dbReference type="HOGENOM" id="CLU_020442_0_0_1"/>
<dbReference type="EMBL" id="CAEY01000115">
    <property type="status" value="NOT_ANNOTATED_CDS"/>
    <property type="molecule type" value="Genomic_DNA"/>
</dbReference>
<protein>
    <recommendedName>
        <fullName evidence="3">BACK domain-containing protein</fullName>
    </recommendedName>
</protein>
<gene>
    <name evidence="4" type="primary">107364411</name>
</gene>
<reference evidence="4" key="2">
    <citation type="submission" date="2015-06" db="UniProtKB">
        <authorList>
            <consortium name="EnsemblMetazoa"/>
        </authorList>
    </citation>
    <scope>IDENTIFICATION</scope>
</reference>
<dbReference type="SUPFAM" id="SSF54695">
    <property type="entry name" value="POZ domain"/>
    <property type="match status" value="1"/>
</dbReference>
<evidence type="ECO:0000313" key="4">
    <source>
        <dbReference type="EnsemblMetazoa" id="tetur12g03180.1"/>
    </source>
</evidence>
<evidence type="ECO:0000256" key="2">
    <source>
        <dbReference type="ARBA" id="ARBA00022737"/>
    </source>
</evidence>
<evidence type="ECO:0000256" key="1">
    <source>
        <dbReference type="ARBA" id="ARBA00022441"/>
    </source>
</evidence>
<dbReference type="EnsemblMetazoa" id="tetur12g03180.1">
    <property type="protein sequence ID" value="tetur12g03180.1"/>
    <property type="gene ID" value="tetur12g03180"/>
</dbReference>
<accession>T1KIZ8</accession>
<dbReference type="STRING" id="32264.T1KIZ8"/>
<dbReference type="Pfam" id="PF07707">
    <property type="entry name" value="BACK"/>
    <property type="match status" value="1"/>
</dbReference>